<evidence type="ECO:0000256" key="3">
    <source>
        <dbReference type="ARBA" id="ARBA00022884"/>
    </source>
</evidence>
<dbReference type="PROSITE" id="PS50823">
    <property type="entry name" value="KH_TYPE_2"/>
    <property type="match status" value="1"/>
</dbReference>
<evidence type="ECO:0000259" key="10">
    <source>
        <dbReference type="PROSITE" id="PS50823"/>
    </source>
</evidence>
<evidence type="ECO:0000256" key="1">
    <source>
        <dbReference type="ARBA" id="ARBA00010761"/>
    </source>
</evidence>
<dbReference type="Pfam" id="PF00189">
    <property type="entry name" value="Ribosomal_S3_C"/>
    <property type="match status" value="1"/>
</dbReference>
<evidence type="ECO:0000256" key="5">
    <source>
        <dbReference type="ARBA" id="ARBA00023274"/>
    </source>
</evidence>
<dbReference type="InterPro" id="IPR001351">
    <property type="entry name" value="Ribosomal_uS3_C"/>
</dbReference>
<dbReference type="InterPro" id="IPR015946">
    <property type="entry name" value="KH_dom-like_a/b"/>
</dbReference>
<comment type="subunit">
    <text evidence="7 9">Part of the 30S ribosomal subunit.</text>
</comment>
<evidence type="ECO:0000256" key="7">
    <source>
        <dbReference type="HAMAP-Rule" id="MF_01309"/>
    </source>
</evidence>
<keyword evidence="9 11" id="KW-0150">Chloroplast</keyword>
<dbReference type="InterPro" id="IPR036419">
    <property type="entry name" value="Ribosomal_S3_C_sf"/>
</dbReference>
<keyword evidence="5 7" id="KW-0687">Ribonucleoprotein</keyword>
<feature type="domain" description="KH type-2" evidence="10">
    <location>
        <begin position="39"/>
        <end position="112"/>
    </location>
</feature>
<evidence type="ECO:0000256" key="4">
    <source>
        <dbReference type="ARBA" id="ARBA00022980"/>
    </source>
</evidence>
<evidence type="ECO:0000256" key="2">
    <source>
        <dbReference type="ARBA" id="ARBA00022730"/>
    </source>
</evidence>
<dbReference type="AlphaFoldDB" id="M1EV43"/>
<evidence type="ECO:0000256" key="8">
    <source>
        <dbReference type="RuleBase" id="RU003624"/>
    </source>
</evidence>
<comment type="similarity">
    <text evidence="1 7 8">Belongs to the universal ribosomal protein uS3 family.</text>
</comment>
<comment type="subcellular location">
    <subcellularLocation>
        <location evidence="7 9">Plastid</location>
        <location evidence="7 9">Chloroplast</location>
    </subcellularLocation>
</comment>
<dbReference type="Gene3D" id="3.30.1140.32">
    <property type="entry name" value="Ribosomal protein S3, C-terminal domain"/>
    <property type="match status" value="1"/>
</dbReference>
<name>M1EV43_EUGVI</name>
<dbReference type="PROSITE" id="PS00548">
    <property type="entry name" value="RIBOSOMAL_S3"/>
    <property type="match status" value="1"/>
</dbReference>
<keyword evidence="2 7" id="KW-0699">rRNA-binding</keyword>
<dbReference type="GeneID" id="14690198"/>
<dbReference type="Pfam" id="PF07650">
    <property type="entry name" value="KH_2"/>
    <property type="match status" value="1"/>
</dbReference>
<dbReference type="NCBIfam" id="TIGR01009">
    <property type="entry name" value="rpsC_bact"/>
    <property type="match status" value="1"/>
</dbReference>
<accession>M1EV43</accession>
<dbReference type="InterPro" id="IPR009019">
    <property type="entry name" value="KH_sf_prok-type"/>
</dbReference>
<evidence type="ECO:0000313" key="11">
    <source>
        <dbReference type="EMBL" id="AEY70808.2"/>
    </source>
</evidence>
<dbReference type="Gene3D" id="3.30.300.20">
    <property type="match status" value="1"/>
</dbReference>
<dbReference type="GO" id="GO:0009507">
    <property type="term" value="C:chloroplast"/>
    <property type="evidence" value="ECO:0007669"/>
    <property type="project" value="UniProtKB-SubCell"/>
</dbReference>
<geneLocation type="chloroplast" evidence="11"/>
<dbReference type="SUPFAM" id="SSF54814">
    <property type="entry name" value="Prokaryotic type KH domain (KH-domain type II)"/>
    <property type="match status" value="1"/>
</dbReference>
<dbReference type="GO" id="GO:0022627">
    <property type="term" value="C:cytosolic small ribosomal subunit"/>
    <property type="evidence" value="ECO:0007669"/>
    <property type="project" value="TreeGrafter"/>
</dbReference>
<keyword evidence="3 7" id="KW-0694">RNA-binding</keyword>
<organism evidence="11">
    <name type="scientific">Euglena viridis</name>
    <name type="common">Cercaria viridis</name>
    <dbReference type="NCBI Taxonomy" id="3040"/>
    <lineage>
        <taxon>Eukaryota</taxon>
        <taxon>Discoba</taxon>
        <taxon>Euglenozoa</taxon>
        <taxon>Euglenida</taxon>
        <taxon>Spirocuta</taxon>
        <taxon>Euglenophyceae</taxon>
        <taxon>Euglenales</taxon>
        <taxon>Euglenaceae</taxon>
        <taxon>Euglena</taxon>
    </lineage>
</organism>
<dbReference type="InterPro" id="IPR005704">
    <property type="entry name" value="Ribosomal_uS3_bac-typ"/>
</dbReference>
<keyword evidence="9 11" id="KW-0934">Plastid</keyword>
<keyword evidence="4 7" id="KW-0689">Ribosomal protein</keyword>
<evidence type="ECO:0000256" key="6">
    <source>
        <dbReference type="ARBA" id="ARBA00035154"/>
    </source>
</evidence>
<dbReference type="PANTHER" id="PTHR11760">
    <property type="entry name" value="30S/40S RIBOSOMAL PROTEIN S3"/>
    <property type="match status" value="1"/>
</dbReference>
<dbReference type="PANTHER" id="PTHR11760:SF19">
    <property type="entry name" value="SMALL RIBOSOMAL SUBUNIT PROTEIN US3C"/>
    <property type="match status" value="1"/>
</dbReference>
<dbReference type="GO" id="GO:0003735">
    <property type="term" value="F:structural constituent of ribosome"/>
    <property type="evidence" value="ECO:0007669"/>
    <property type="project" value="InterPro"/>
</dbReference>
<dbReference type="GO" id="GO:0006412">
    <property type="term" value="P:translation"/>
    <property type="evidence" value="ECO:0007669"/>
    <property type="project" value="UniProtKB-UniRule"/>
</dbReference>
<dbReference type="EMBL" id="JQ237893">
    <property type="protein sequence ID" value="AEY70808.2"/>
    <property type="molecule type" value="Genomic_DNA"/>
</dbReference>
<evidence type="ECO:0000256" key="9">
    <source>
        <dbReference type="RuleBase" id="RU003626"/>
    </source>
</evidence>
<dbReference type="InterPro" id="IPR004044">
    <property type="entry name" value="KH_dom_type_2"/>
</dbReference>
<dbReference type="GO" id="GO:0019843">
    <property type="term" value="F:rRNA binding"/>
    <property type="evidence" value="ECO:0007669"/>
    <property type="project" value="UniProtKB-UniRule"/>
</dbReference>
<gene>
    <name evidence="7 11" type="primary">rps3</name>
</gene>
<dbReference type="InterPro" id="IPR018280">
    <property type="entry name" value="Ribosomal_uS3_CS"/>
</dbReference>
<sequence length="210" mass="24015">MGQKVHPLGFRIGVSNQHSSLWYSTSKNYFLFLKEDAFIRDFIFKSLSETCVSNIEIKRKLNFLTINVEVVKPNLVMGVNNSKLYDLRNKLSKLLLLNFVQREITINVIEVVNPDSNAKLLADFISQQLEKRVAFRRIMKTAIQKAQKAGVKGIKVQIAGRLNGAEIARTEWVREGQVPLHTLKANIDYFNCQAQTLYGILGVKVWVYKV</sequence>
<dbReference type="HAMAP" id="MF_01309_B">
    <property type="entry name" value="Ribosomal_uS3_B"/>
    <property type="match status" value="1"/>
</dbReference>
<dbReference type="SUPFAM" id="SSF54821">
    <property type="entry name" value="Ribosomal protein S3 C-terminal domain"/>
    <property type="match status" value="1"/>
</dbReference>
<reference evidence="11" key="1">
    <citation type="submission" date="2011-12" db="EMBL/GenBank/DDBJ databases">
        <title>Comparative chloroplast genomics between Euglena taxa (Euglenophyta).</title>
        <authorList>
            <person name="Bennett M.S."/>
            <person name="Triemer R.E."/>
        </authorList>
    </citation>
    <scope>NUCLEOTIDE SEQUENCE</scope>
    <source>
        <strain evidence="11">NJ001</strain>
    </source>
</reference>
<dbReference type="InterPro" id="IPR057258">
    <property type="entry name" value="Ribosomal_uS3"/>
</dbReference>
<protein>
    <recommendedName>
        <fullName evidence="6 7">Small ribosomal subunit protein uS3c</fullName>
    </recommendedName>
</protein>
<dbReference type="CDD" id="cd02412">
    <property type="entry name" value="KH-II_30S_S3"/>
    <property type="match status" value="1"/>
</dbReference>
<dbReference type="RefSeq" id="YP_007517036.2">
    <property type="nucleotide sequence ID" value="NC_020460.2"/>
</dbReference>
<proteinExistence type="inferred from homology"/>